<dbReference type="EMBL" id="MU805975">
    <property type="protein sequence ID" value="KAJ3843477.1"/>
    <property type="molecule type" value="Genomic_DNA"/>
</dbReference>
<dbReference type="Proteomes" id="UP001163846">
    <property type="component" value="Unassembled WGS sequence"/>
</dbReference>
<name>A0AA38UIY3_9AGAR</name>
<feature type="transmembrane region" description="Helical" evidence="1">
    <location>
        <begin position="49"/>
        <end position="75"/>
    </location>
</feature>
<organism evidence="2 3">
    <name type="scientific">Lentinula raphanica</name>
    <dbReference type="NCBI Taxonomy" id="153919"/>
    <lineage>
        <taxon>Eukaryota</taxon>
        <taxon>Fungi</taxon>
        <taxon>Dikarya</taxon>
        <taxon>Basidiomycota</taxon>
        <taxon>Agaricomycotina</taxon>
        <taxon>Agaricomycetes</taxon>
        <taxon>Agaricomycetidae</taxon>
        <taxon>Agaricales</taxon>
        <taxon>Marasmiineae</taxon>
        <taxon>Omphalotaceae</taxon>
        <taxon>Lentinula</taxon>
    </lineage>
</organism>
<protein>
    <submittedName>
        <fullName evidence="2">Uncharacterized protein</fullName>
    </submittedName>
</protein>
<dbReference type="AlphaFoldDB" id="A0AA38UIY3"/>
<keyword evidence="1" id="KW-0472">Membrane</keyword>
<keyword evidence="1" id="KW-1133">Transmembrane helix</keyword>
<reference evidence="2" key="1">
    <citation type="submission" date="2022-08" db="EMBL/GenBank/DDBJ databases">
        <authorList>
            <consortium name="DOE Joint Genome Institute"/>
            <person name="Min B."/>
            <person name="Riley R."/>
            <person name="Sierra-Patev S."/>
            <person name="Naranjo-Ortiz M."/>
            <person name="Looney B."/>
            <person name="Konkel Z."/>
            <person name="Slot J.C."/>
            <person name="Sakamoto Y."/>
            <person name="Steenwyk J.L."/>
            <person name="Rokas A."/>
            <person name="Carro J."/>
            <person name="Camarero S."/>
            <person name="Ferreira P."/>
            <person name="Molpeceres G."/>
            <person name="Ruiz-Duenas F.J."/>
            <person name="Serrano A."/>
            <person name="Henrissat B."/>
            <person name="Drula E."/>
            <person name="Hughes K.W."/>
            <person name="Mata J.L."/>
            <person name="Ishikawa N.K."/>
            <person name="Vargas-Isla R."/>
            <person name="Ushijima S."/>
            <person name="Smith C.A."/>
            <person name="Ahrendt S."/>
            <person name="Andreopoulos W."/>
            <person name="He G."/>
            <person name="Labutti K."/>
            <person name="Lipzen A."/>
            <person name="Ng V."/>
            <person name="Sandor L."/>
            <person name="Barry K."/>
            <person name="Martinez A.T."/>
            <person name="Xiao Y."/>
            <person name="Gibbons J.G."/>
            <person name="Terashima K."/>
            <person name="Hibbett D.S."/>
            <person name="Grigoriev I.V."/>
        </authorList>
    </citation>
    <scope>NUCLEOTIDE SEQUENCE</scope>
    <source>
        <strain evidence="2">TFB9207</strain>
    </source>
</reference>
<evidence type="ECO:0000313" key="3">
    <source>
        <dbReference type="Proteomes" id="UP001163846"/>
    </source>
</evidence>
<evidence type="ECO:0000313" key="2">
    <source>
        <dbReference type="EMBL" id="KAJ3843477.1"/>
    </source>
</evidence>
<gene>
    <name evidence="2" type="ORF">F5878DRAFT_275828</name>
</gene>
<sequence>MPASASLTTTSKVLSRTSPTMRRIVADDGNQKVKLKSLNFVELHKIDPWLSFVSTVGCSLVLFSFLLSAISFFCQHHFLLTWKHSKLLFSASIRLVCSGEWLFVSVYFCRFSCSACPSDQR</sequence>
<feature type="transmembrane region" description="Helical" evidence="1">
    <location>
        <begin position="87"/>
        <end position="108"/>
    </location>
</feature>
<keyword evidence="3" id="KW-1185">Reference proteome</keyword>
<evidence type="ECO:0000256" key="1">
    <source>
        <dbReference type="SAM" id="Phobius"/>
    </source>
</evidence>
<proteinExistence type="predicted"/>
<accession>A0AA38UIY3</accession>
<keyword evidence="1" id="KW-0812">Transmembrane</keyword>
<comment type="caution">
    <text evidence="2">The sequence shown here is derived from an EMBL/GenBank/DDBJ whole genome shotgun (WGS) entry which is preliminary data.</text>
</comment>